<evidence type="ECO:0000313" key="12">
    <source>
        <dbReference type="Proteomes" id="UP000199520"/>
    </source>
</evidence>
<dbReference type="InterPro" id="IPR011245">
    <property type="entry name" value="Butyrate_kin"/>
</dbReference>
<reference evidence="12" key="1">
    <citation type="submission" date="2016-10" db="EMBL/GenBank/DDBJ databases">
        <authorList>
            <person name="Varghese N."/>
            <person name="Submissions S."/>
        </authorList>
    </citation>
    <scope>NUCLEOTIDE SEQUENCE [LARGE SCALE GENOMIC DNA]</scope>
    <source>
        <strain evidence="12">DSM 13327</strain>
    </source>
</reference>
<comment type="catalytic activity">
    <reaction evidence="8 9">
        <text>butanoate + ATP = butanoyl phosphate + ADP</text>
        <dbReference type="Rhea" id="RHEA:13585"/>
        <dbReference type="ChEBI" id="CHEBI:17968"/>
        <dbReference type="ChEBI" id="CHEBI:30616"/>
        <dbReference type="ChEBI" id="CHEBI:58079"/>
        <dbReference type="ChEBI" id="CHEBI:456216"/>
        <dbReference type="EC" id="2.7.2.7"/>
    </reaction>
</comment>
<dbReference type="GO" id="GO:0005524">
    <property type="term" value="F:ATP binding"/>
    <property type="evidence" value="ECO:0007669"/>
    <property type="project" value="UniProtKB-KW"/>
</dbReference>
<evidence type="ECO:0000256" key="6">
    <source>
        <dbReference type="ARBA" id="ARBA00022777"/>
    </source>
</evidence>
<evidence type="ECO:0000313" key="11">
    <source>
        <dbReference type="EMBL" id="SFM03392.1"/>
    </source>
</evidence>
<evidence type="ECO:0000256" key="4">
    <source>
        <dbReference type="ARBA" id="ARBA00022679"/>
    </source>
</evidence>
<dbReference type="GO" id="GO:0006083">
    <property type="term" value="P:acetate metabolic process"/>
    <property type="evidence" value="ECO:0007669"/>
    <property type="project" value="TreeGrafter"/>
</dbReference>
<evidence type="ECO:0000256" key="2">
    <source>
        <dbReference type="ARBA" id="ARBA00008748"/>
    </source>
</evidence>
<evidence type="ECO:0000256" key="8">
    <source>
        <dbReference type="ARBA" id="ARBA00048596"/>
    </source>
</evidence>
<keyword evidence="6 9" id="KW-0418">Kinase</keyword>
<keyword evidence="4 9" id="KW-0808">Transferase</keyword>
<evidence type="ECO:0000256" key="3">
    <source>
        <dbReference type="ARBA" id="ARBA00022490"/>
    </source>
</evidence>
<name>A0A1I4MIW8_9FIRM</name>
<dbReference type="AlphaFoldDB" id="A0A1I4MIW8"/>
<evidence type="ECO:0000256" key="5">
    <source>
        <dbReference type="ARBA" id="ARBA00022741"/>
    </source>
</evidence>
<gene>
    <name evidence="9" type="primary">buk</name>
    <name evidence="11" type="ORF">SAMN04490355_103451</name>
</gene>
<dbReference type="EC" id="2.7.2.7" evidence="9"/>
<organism evidence="11 12">
    <name type="scientific">Pelosinus propionicus DSM 13327</name>
    <dbReference type="NCBI Taxonomy" id="1123291"/>
    <lineage>
        <taxon>Bacteria</taxon>
        <taxon>Bacillati</taxon>
        <taxon>Bacillota</taxon>
        <taxon>Negativicutes</taxon>
        <taxon>Selenomonadales</taxon>
        <taxon>Sporomusaceae</taxon>
        <taxon>Pelosinus</taxon>
    </lineage>
</organism>
<dbReference type="PROSITE" id="PS01075">
    <property type="entry name" value="ACETATE_KINASE_1"/>
    <property type="match status" value="1"/>
</dbReference>
<dbReference type="CDD" id="cd24011">
    <property type="entry name" value="ASKHA_NBD_BK"/>
    <property type="match status" value="1"/>
</dbReference>
<dbReference type="OrthoDB" id="9771859at2"/>
<dbReference type="RefSeq" id="WP_090939945.1">
    <property type="nucleotide sequence ID" value="NZ_FOTS01000034.1"/>
</dbReference>
<dbReference type="GO" id="GO:0005737">
    <property type="term" value="C:cytoplasm"/>
    <property type="evidence" value="ECO:0007669"/>
    <property type="project" value="UniProtKB-SubCell"/>
</dbReference>
<dbReference type="EMBL" id="FOTS01000034">
    <property type="protein sequence ID" value="SFM03392.1"/>
    <property type="molecule type" value="Genomic_DNA"/>
</dbReference>
<dbReference type="PANTHER" id="PTHR21060:SF3">
    <property type="entry name" value="BUTYRATE KINASE 2-RELATED"/>
    <property type="match status" value="1"/>
</dbReference>
<dbReference type="Gene3D" id="3.30.420.40">
    <property type="match status" value="2"/>
</dbReference>
<keyword evidence="3 9" id="KW-0963">Cytoplasm</keyword>
<keyword evidence="5 9" id="KW-0547">Nucleotide-binding</keyword>
<dbReference type="GO" id="GO:0008776">
    <property type="term" value="F:acetate kinase activity"/>
    <property type="evidence" value="ECO:0007669"/>
    <property type="project" value="TreeGrafter"/>
</dbReference>
<dbReference type="PANTHER" id="PTHR21060">
    <property type="entry name" value="ACETATE KINASE"/>
    <property type="match status" value="1"/>
</dbReference>
<comment type="similarity">
    <text evidence="2 9 10">Belongs to the acetokinase family.</text>
</comment>
<sequence>MKNKFRVLAINPGSTSTKIAVYDNEELLFEQVVRYSNEELAPFSSVIEQYEFRKNGILQMLHERDVSIESLDAVVGRGGLLKPIAGGTYAVNDAMLTALRLAERGEHASNLGGVIAKEIANKQNIPSYIVDPVVVDELADIARISGLPGYDRLSTFHALNQKAVARKISKEIGKSYEAANLIIAHMGGGITVGVHQGGQVIDVNDGLYGEGPFSPERTGGLPTGHMLALCFSGKYTLSEVKKIIAGKGGLVAYLGTNDGREVGKMVEAGDAKAKLVYEAMAYQIAKEIAADAAVLCGRVDAIVLTGGLAYDKMLVKMISERVRFIAEVKIVPGEHEMIALTEGALRVLRGEEQAKEYK</sequence>
<evidence type="ECO:0000256" key="10">
    <source>
        <dbReference type="RuleBase" id="RU003835"/>
    </source>
</evidence>
<dbReference type="InterPro" id="IPR000890">
    <property type="entry name" value="Aliphatic_acid_kin_short-chain"/>
</dbReference>
<dbReference type="PIRSF" id="PIRSF036458">
    <property type="entry name" value="Butyrate_kin"/>
    <property type="match status" value="1"/>
</dbReference>
<evidence type="ECO:0000256" key="9">
    <source>
        <dbReference type="HAMAP-Rule" id="MF_00542"/>
    </source>
</evidence>
<dbReference type="InterPro" id="IPR043129">
    <property type="entry name" value="ATPase_NBD"/>
</dbReference>
<dbReference type="STRING" id="1123291.SAMN04490355_103451"/>
<dbReference type="NCBIfam" id="NF002834">
    <property type="entry name" value="PRK03011.1-5"/>
    <property type="match status" value="1"/>
</dbReference>
<dbReference type="NCBIfam" id="TIGR02707">
    <property type="entry name" value="butyr_kinase"/>
    <property type="match status" value="1"/>
</dbReference>
<keyword evidence="7 9" id="KW-0067">ATP-binding</keyword>
<evidence type="ECO:0000256" key="1">
    <source>
        <dbReference type="ARBA" id="ARBA00004496"/>
    </source>
</evidence>
<dbReference type="GO" id="GO:0047761">
    <property type="term" value="F:butyrate kinase activity"/>
    <property type="evidence" value="ECO:0007669"/>
    <property type="project" value="UniProtKB-UniRule"/>
</dbReference>
<dbReference type="SUPFAM" id="SSF53067">
    <property type="entry name" value="Actin-like ATPase domain"/>
    <property type="match status" value="2"/>
</dbReference>
<dbReference type="PRINTS" id="PR00471">
    <property type="entry name" value="ACETATEKNASE"/>
</dbReference>
<dbReference type="InterPro" id="IPR023865">
    <property type="entry name" value="Aliphatic_acid_kinase_CS"/>
</dbReference>
<accession>A0A1I4MIW8</accession>
<evidence type="ECO:0000256" key="7">
    <source>
        <dbReference type="ARBA" id="ARBA00022840"/>
    </source>
</evidence>
<dbReference type="PROSITE" id="PS01076">
    <property type="entry name" value="ACETATE_KINASE_2"/>
    <property type="match status" value="1"/>
</dbReference>
<dbReference type="Pfam" id="PF00871">
    <property type="entry name" value="Acetate_kinase"/>
    <property type="match status" value="1"/>
</dbReference>
<dbReference type="Proteomes" id="UP000199520">
    <property type="component" value="Unassembled WGS sequence"/>
</dbReference>
<protein>
    <recommendedName>
        <fullName evidence="9">Probable butyrate kinase</fullName>
        <shortName evidence="9">BK</shortName>
        <ecNumber evidence="9">2.7.2.7</ecNumber>
    </recommendedName>
    <alternativeName>
        <fullName evidence="9">Branched-chain carboxylic acid kinase</fullName>
    </alternativeName>
</protein>
<comment type="subcellular location">
    <subcellularLocation>
        <location evidence="1 9">Cytoplasm</location>
    </subcellularLocation>
</comment>
<dbReference type="HAMAP" id="MF_00542">
    <property type="entry name" value="Butyrate_kinase"/>
    <property type="match status" value="1"/>
</dbReference>
<keyword evidence="12" id="KW-1185">Reference proteome</keyword>
<proteinExistence type="inferred from homology"/>